<name>A0A4Q0PJS3_9FLAO</name>
<evidence type="ECO:0000313" key="2">
    <source>
        <dbReference type="EMBL" id="RXG27639.1"/>
    </source>
</evidence>
<dbReference type="SUPFAM" id="SSF50331">
    <property type="entry name" value="MOP-like"/>
    <property type="match status" value="1"/>
</dbReference>
<reference evidence="2 3" key="1">
    <citation type="submission" date="2018-07" db="EMBL/GenBank/DDBJ databases">
        <title>Leeuwenhoekiella genomics.</title>
        <authorList>
            <person name="Tahon G."/>
            <person name="Willems A."/>
        </authorList>
    </citation>
    <scope>NUCLEOTIDE SEQUENCE [LARGE SCALE GENOMIC DNA]</scope>
    <source>
        <strain evidence="2 3">LMG 1345</strain>
    </source>
</reference>
<feature type="domain" description="Transport-associated OB type 1" evidence="1">
    <location>
        <begin position="70"/>
        <end position="131"/>
    </location>
</feature>
<sequence>MNRLNGNISRIEVSGNLTLAHVEVTPQLVLKAIVIDTPKTAAYLKVGQEVVLVFKETEVIIGTNSQTKISLQNQIPASINKIERGQLLSKLNLRTITGELNAIVSTNAVKTLCLKTGDAVVAMVKLNEVMLQAL</sequence>
<dbReference type="Proteomes" id="UP000290608">
    <property type="component" value="Unassembled WGS sequence"/>
</dbReference>
<dbReference type="AlphaFoldDB" id="A0A4Q0PJS3"/>
<protein>
    <submittedName>
        <fullName evidence="2">Molybdopterin-binding protein</fullName>
    </submittedName>
</protein>
<dbReference type="InterPro" id="IPR008995">
    <property type="entry name" value="Mo/tungstate-bd_C_term_dom"/>
</dbReference>
<dbReference type="InterPro" id="IPR005116">
    <property type="entry name" value="Transp-assoc_OB_typ1"/>
</dbReference>
<dbReference type="RefSeq" id="WP_073100217.1">
    <property type="nucleotide sequence ID" value="NZ_QOVL01000014.1"/>
</dbReference>
<proteinExistence type="predicted"/>
<accession>A0A4Q0PJS3</accession>
<dbReference type="EMBL" id="QOVL01000014">
    <property type="protein sequence ID" value="RXG27639.1"/>
    <property type="molecule type" value="Genomic_DNA"/>
</dbReference>
<organism evidence="2 3">
    <name type="scientific">Leeuwenhoekiella marinoflava</name>
    <dbReference type="NCBI Taxonomy" id="988"/>
    <lineage>
        <taxon>Bacteria</taxon>
        <taxon>Pseudomonadati</taxon>
        <taxon>Bacteroidota</taxon>
        <taxon>Flavobacteriia</taxon>
        <taxon>Flavobacteriales</taxon>
        <taxon>Flavobacteriaceae</taxon>
        <taxon>Leeuwenhoekiella</taxon>
    </lineage>
</organism>
<evidence type="ECO:0000313" key="3">
    <source>
        <dbReference type="Proteomes" id="UP000290608"/>
    </source>
</evidence>
<gene>
    <name evidence="2" type="ORF">DSL99_2863</name>
</gene>
<feature type="domain" description="Transport-associated OB type 1" evidence="1">
    <location>
        <begin position="2"/>
        <end position="61"/>
    </location>
</feature>
<dbReference type="STRING" id="1122159.SAMN02745246_03156"/>
<comment type="caution">
    <text evidence="2">The sequence shown here is derived from an EMBL/GenBank/DDBJ whole genome shotgun (WGS) entry which is preliminary data.</text>
</comment>
<evidence type="ECO:0000259" key="1">
    <source>
        <dbReference type="Pfam" id="PF03459"/>
    </source>
</evidence>
<dbReference type="Pfam" id="PF03459">
    <property type="entry name" value="TOBE"/>
    <property type="match status" value="2"/>
</dbReference>
<dbReference type="Gene3D" id="2.40.50.100">
    <property type="match status" value="2"/>
</dbReference>